<dbReference type="SUPFAM" id="SSF69754">
    <property type="entry name" value="Ribosome binding protein Y (YfiA homologue)"/>
    <property type="match status" value="1"/>
</dbReference>
<proteinExistence type="predicted"/>
<dbReference type="GO" id="GO:0045900">
    <property type="term" value="P:negative regulation of translational elongation"/>
    <property type="evidence" value="ECO:0007669"/>
    <property type="project" value="TreeGrafter"/>
</dbReference>
<dbReference type="Pfam" id="PF02482">
    <property type="entry name" value="Ribosomal_S30AE"/>
    <property type="match status" value="1"/>
</dbReference>
<dbReference type="NCBIfam" id="TIGR00741">
    <property type="entry name" value="yfiA"/>
    <property type="match status" value="1"/>
</dbReference>
<dbReference type="KEGG" id="vbl:L21SP4_00791"/>
<dbReference type="PANTHER" id="PTHR33231">
    <property type="entry name" value="30S RIBOSOMAL PROTEIN"/>
    <property type="match status" value="1"/>
</dbReference>
<evidence type="ECO:0000256" key="2">
    <source>
        <dbReference type="ARBA" id="ARBA00038695"/>
    </source>
</evidence>
<evidence type="ECO:0000256" key="4">
    <source>
        <dbReference type="SAM" id="MobiDB-lite"/>
    </source>
</evidence>
<keyword evidence="1" id="KW-0810">Translation regulation</keyword>
<evidence type="ECO:0000313" key="5">
    <source>
        <dbReference type="EMBL" id="AKJ64056.1"/>
    </source>
</evidence>
<evidence type="ECO:0000256" key="3">
    <source>
        <dbReference type="ARBA" id="ARBA00041148"/>
    </source>
</evidence>
<dbReference type="OrthoDB" id="9808702at2"/>
<keyword evidence="6" id="KW-1185">Reference proteome</keyword>
<dbReference type="AlphaFoldDB" id="A0A0G3EC33"/>
<evidence type="ECO:0000256" key="1">
    <source>
        <dbReference type="ARBA" id="ARBA00022845"/>
    </source>
</evidence>
<feature type="compositionally biased region" description="Basic and acidic residues" evidence="4">
    <location>
        <begin position="97"/>
        <end position="109"/>
    </location>
</feature>
<dbReference type="InterPro" id="IPR003489">
    <property type="entry name" value="RHF/RaiA"/>
</dbReference>
<dbReference type="Proteomes" id="UP000035268">
    <property type="component" value="Chromosome"/>
</dbReference>
<dbReference type="PANTHER" id="PTHR33231:SF1">
    <property type="entry name" value="30S RIBOSOMAL PROTEIN"/>
    <property type="match status" value="1"/>
</dbReference>
<name>A0A0G3EC33_9BACT</name>
<comment type="subunit">
    <text evidence="2">Associates exclusively with 100S ribosomes, which are dimers of 70S ribosomes.</text>
</comment>
<sequence>MQINVTGRHVDITDAIRDHIHGKVQHAFADFPKTENVHVVLDLEKHRHFAEIQVQGAQHARIEGKAESDDMYTSIDEAIERAEKQLRRLRDKRRSRHPEGLGEMEAHGE</sequence>
<evidence type="ECO:0000313" key="6">
    <source>
        <dbReference type="Proteomes" id="UP000035268"/>
    </source>
</evidence>
<dbReference type="InterPro" id="IPR050574">
    <property type="entry name" value="HPF/YfiA_ribosome-assoc"/>
</dbReference>
<dbReference type="STRING" id="1307763.L21SP4_00791"/>
<reference evidence="5 6" key="2">
    <citation type="journal article" date="2016" name="ISME J.">
        <title>Characterization of the first cultured representative of Verrucomicrobia subdivision 5 indicates the proposal of a novel phylum.</title>
        <authorList>
            <person name="Spring S."/>
            <person name="Bunk B."/>
            <person name="Sproer C."/>
            <person name="Schumann P."/>
            <person name="Rohde M."/>
            <person name="Tindall B.J."/>
            <person name="Klenk H.P."/>
        </authorList>
    </citation>
    <scope>NUCLEOTIDE SEQUENCE [LARGE SCALE GENOMIC DNA]</scope>
    <source>
        <strain evidence="5 6">L21-Fru-AB</strain>
    </source>
</reference>
<accession>A0A0G3EC33</accession>
<gene>
    <name evidence="5" type="primary">hpf</name>
    <name evidence="5" type="ORF">L21SP4_00791</name>
</gene>
<dbReference type="InterPro" id="IPR036567">
    <property type="entry name" value="RHF-like"/>
</dbReference>
<dbReference type="CDD" id="cd00552">
    <property type="entry name" value="RaiA"/>
    <property type="match status" value="1"/>
</dbReference>
<dbReference type="GO" id="GO:0043024">
    <property type="term" value="F:ribosomal small subunit binding"/>
    <property type="evidence" value="ECO:0007669"/>
    <property type="project" value="TreeGrafter"/>
</dbReference>
<dbReference type="RefSeq" id="WP_052881423.1">
    <property type="nucleotide sequence ID" value="NZ_CP010904.1"/>
</dbReference>
<organism evidence="5 6">
    <name type="scientific">Kiritimatiella glycovorans</name>
    <dbReference type="NCBI Taxonomy" id="1307763"/>
    <lineage>
        <taxon>Bacteria</taxon>
        <taxon>Pseudomonadati</taxon>
        <taxon>Kiritimatiellota</taxon>
        <taxon>Kiritimatiellia</taxon>
        <taxon>Kiritimatiellales</taxon>
        <taxon>Kiritimatiellaceae</taxon>
        <taxon>Kiritimatiella</taxon>
    </lineage>
</organism>
<feature type="region of interest" description="Disordered" evidence="4">
    <location>
        <begin position="88"/>
        <end position="109"/>
    </location>
</feature>
<protein>
    <recommendedName>
        <fullName evidence="3">Ribosome hibernation promoting factor</fullName>
    </recommendedName>
</protein>
<dbReference type="GO" id="GO:0022627">
    <property type="term" value="C:cytosolic small ribosomal subunit"/>
    <property type="evidence" value="ECO:0007669"/>
    <property type="project" value="TreeGrafter"/>
</dbReference>
<dbReference type="EMBL" id="CP010904">
    <property type="protein sequence ID" value="AKJ64056.1"/>
    <property type="molecule type" value="Genomic_DNA"/>
</dbReference>
<dbReference type="Gene3D" id="3.30.160.100">
    <property type="entry name" value="Ribosome hibernation promotion factor-like"/>
    <property type="match status" value="1"/>
</dbReference>
<reference evidence="6" key="1">
    <citation type="submission" date="2015-02" db="EMBL/GenBank/DDBJ databases">
        <title>Description and complete genome sequence of the first cultured representative of the subdivision 5 of the Verrucomicrobia phylum.</title>
        <authorList>
            <person name="Spring S."/>
            <person name="Bunk B."/>
            <person name="Sproer C."/>
            <person name="Klenk H.-P."/>
        </authorList>
    </citation>
    <scope>NUCLEOTIDE SEQUENCE [LARGE SCALE GENOMIC DNA]</scope>
    <source>
        <strain evidence="6">L21-Fru-AB</strain>
    </source>
</reference>